<dbReference type="EC" id="2.3.2.26" evidence="3"/>
<evidence type="ECO:0000256" key="6">
    <source>
        <dbReference type="ARBA" id="ARBA00022786"/>
    </source>
</evidence>
<feature type="region of interest" description="Disordered" evidence="8">
    <location>
        <begin position="646"/>
        <end position="672"/>
    </location>
</feature>
<evidence type="ECO:0000313" key="11">
    <source>
        <dbReference type="EMBL" id="KAL0842403.1"/>
    </source>
</evidence>
<feature type="domain" description="WW" evidence="9">
    <location>
        <begin position="827"/>
        <end position="860"/>
    </location>
</feature>
<feature type="domain" description="HECT" evidence="10">
    <location>
        <begin position="1216"/>
        <end position="1552"/>
    </location>
</feature>
<keyword evidence="6 7" id="KW-0833">Ubl conjugation pathway</keyword>
<feature type="region of interest" description="Disordered" evidence="8">
    <location>
        <begin position="579"/>
        <end position="609"/>
    </location>
</feature>
<dbReference type="PANTHER" id="PTHR11254">
    <property type="entry name" value="HECT DOMAIN UBIQUITIN-PROTEIN LIGASE"/>
    <property type="match status" value="1"/>
</dbReference>
<dbReference type="Gene3D" id="3.30.2160.10">
    <property type="entry name" value="Hect, E3 ligase catalytic domain"/>
    <property type="match status" value="1"/>
</dbReference>
<dbReference type="SUPFAM" id="SSF51045">
    <property type="entry name" value="WW domain"/>
    <property type="match status" value="2"/>
</dbReference>
<dbReference type="FunFam" id="3.30.2410.10:FF:000002">
    <property type="entry name" value="E3 ubiquitin-protein ligase HECW2"/>
    <property type="match status" value="1"/>
</dbReference>
<protein>
    <recommendedName>
        <fullName evidence="3">HECT-type E3 ubiquitin transferase</fullName>
        <ecNumber evidence="3">2.3.2.26</ecNumber>
    </recommendedName>
</protein>
<keyword evidence="4" id="KW-0808">Transferase</keyword>
<evidence type="ECO:0000259" key="10">
    <source>
        <dbReference type="PROSITE" id="PS50237"/>
    </source>
</evidence>
<feature type="region of interest" description="Disordered" evidence="8">
    <location>
        <begin position="1"/>
        <end position="75"/>
    </location>
</feature>
<dbReference type="Pfam" id="PF18436">
    <property type="entry name" value="HECW1_helix"/>
    <property type="match status" value="1"/>
</dbReference>
<evidence type="ECO:0000256" key="2">
    <source>
        <dbReference type="ARBA" id="ARBA00004906"/>
    </source>
</evidence>
<dbReference type="CDD" id="cd00078">
    <property type="entry name" value="HECTc"/>
    <property type="match status" value="1"/>
</dbReference>
<evidence type="ECO:0000256" key="1">
    <source>
        <dbReference type="ARBA" id="ARBA00000885"/>
    </source>
</evidence>
<feature type="active site" description="Glycyl thioester intermediate" evidence="7">
    <location>
        <position position="1520"/>
    </location>
</feature>
<dbReference type="InterPro" id="IPR036020">
    <property type="entry name" value="WW_dom_sf"/>
</dbReference>
<dbReference type="PROSITE" id="PS50237">
    <property type="entry name" value="HECT"/>
    <property type="match status" value="1"/>
</dbReference>
<dbReference type="CDD" id="cd00201">
    <property type="entry name" value="WW"/>
    <property type="match status" value="2"/>
</dbReference>
<keyword evidence="5" id="KW-0677">Repeat</keyword>
<feature type="region of interest" description="Disordered" evidence="8">
    <location>
        <begin position="856"/>
        <end position="876"/>
    </location>
</feature>
<reference evidence="11 12" key="1">
    <citation type="submission" date="2024-06" db="EMBL/GenBank/DDBJ databases">
        <title>A chromosome-level genome assembly of beet webworm, Loxostege sticticalis.</title>
        <authorList>
            <person name="Zhang Y."/>
        </authorList>
    </citation>
    <scope>NUCLEOTIDE SEQUENCE [LARGE SCALE GENOMIC DNA]</scope>
    <source>
        <strain evidence="11">AQ028</strain>
        <tissue evidence="11">Male pupae</tissue>
    </source>
</reference>
<dbReference type="InterPro" id="IPR000569">
    <property type="entry name" value="HECT_dom"/>
</dbReference>
<evidence type="ECO:0000256" key="4">
    <source>
        <dbReference type="ARBA" id="ARBA00022679"/>
    </source>
</evidence>
<feature type="compositionally biased region" description="Low complexity" evidence="8">
    <location>
        <begin position="588"/>
        <end position="604"/>
    </location>
</feature>
<dbReference type="PANTHER" id="PTHR11254:SF320">
    <property type="entry name" value="HECT-TYPE E3 UBIQUITIN TRANSFERASE"/>
    <property type="match status" value="1"/>
</dbReference>
<dbReference type="Gene3D" id="3.30.2410.10">
    <property type="entry name" value="Hect, E3 ligase catalytic domain"/>
    <property type="match status" value="1"/>
</dbReference>
<dbReference type="PROSITE" id="PS01159">
    <property type="entry name" value="WW_DOMAIN_1"/>
    <property type="match status" value="2"/>
</dbReference>
<dbReference type="InterPro" id="IPR040524">
    <property type="entry name" value="HECW1_helix"/>
</dbReference>
<dbReference type="GO" id="GO:0009966">
    <property type="term" value="P:regulation of signal transduction"/>
    <property type="evidence" value="ECO:0007669"/>
    <property type="project" value="UniProtKB-ARBA"/>
</dbReference>
<dbReference type="GO" id="GO:0005737">
    <property type="term" value="C:cytoplasm"/>
    <property type="evidence" value="ECO:0007669"/>
    <property type="project" value="UniProtKB-ARBA"/>
</dbReference>
<feature type="region of interest" description="Disordered" evidence="8">
    <location>
        <begin position="245"/>
        <end position="293"/>
    </location>
</feature>
<proteinExistence type="predicted"/>
<dbReference type="PROSITE" id="PS50020">
    <property type="entry name" value="WW_DOMAIN_2"/>
    <property type="match status" value="2"/>
</dbReference>
<evidence type="ECO:0000313" key="12">
    <source>
        <dbReference type="Proteomes" id="UP001549921"/>
    </source>
</evidence>
<evidence type="ECO:0000259" key="9">
    <source>
        <dbReference type="PROSITE" id="PS50020"/>
    </source>
</evidence>
<dbReference type="GO" id="GO:0061630">
    <property type="term" value="F:ubiquitin protein ligase activity"/>
    <property type="evidence" value="ECO:0007669"/>
    <property type="project" value="UniProtKB-EC"/>
</dbReference>
<dbReference type="Gene3D" id="2.20.70.10">
    <property type="match status" value="2"/>
</dbReference>
<sequence length="1552" mass="172933">MSEDNGPDCAESAKNDDDNPNDENCETVKVTESVDTEQAEPSANADKPTEPDSAINDKESINSEIDEKETVYGDGANASRKGEITWTVEGTVFTVVWSLPEGSATAKDYIALCLADCEQLLCFRYYNGEGEECVAESSTLPSRFKVDLKKLPSRLKEGISRKRSGDHVSPFSYNNESFEMNSENPPRVEFVPASSSQDIKHLSDNVDKCSISALESNGNNLNLEQTKCDDSESLVSNLFKESQSVNSESQSAMDCRPTSSGVKKKCPPPVDTGGGHTLNGVKKKTKVNSGFESPTSPGTEYYKIWSPKNPCKIMKFVYDVEGANVPSDAEKSPVPPLPPRQSHKPLERMHALSPPQVPRHRKPKKLSKPEDTFTFELIDIDEQFFTDNNITNSAALQGDINDFKPGEFYSANQVAMSSTASFWRGGQNVAPLATPETDGSLCDSTISSMKISRLAEEKKTKDVPDGCPGVSNKNNIMFIKDIGPDNYITTTFARKDIVSPPKDSVDGVNLTPNHAKSEEKAQNTFLNDISNHSEFEDDNRNQIEEKEITVKGHKPLTRQSSVRANTPTMMTAFLNSSHIDAPNRETDNNSSNAPSSCNSSHSTSPTEEANRMFPSVGTMLMNRKYSCEGSTPKHSSLPRHLLKNLGCEGTPKHSPHKTVNNVPKSNVESPVRPHPRVLTRVAALAGAAVPQCPPTPTHHARRPRPMPPPDLHPPPIQNSDCGLHENFEMVEFTNELRTSEIRSPNLEFVNSNHFTIVHAGPPDDVVFRRPRPAEDNDDNDNAVASPTPLRHMAGIRLPSIPERASRQMALTGDFPANMIGGIIECEEPLPAGWEARMDSHGRVFYIDHINRTTTWQRPGVNGTAPRSPAPEVQRRQLDRRYQSIRRTMTRTQLCEEDAPPAPAPPAAGTSRAPDPHAPHPAADFLARPDFYSILHMNQEASSLYNCNSTLKHMISKIRRDTSSFERYQHNRDLVALVNMFSESDRDLPLGWDTKLDRNGKRFFVDHVMRRTTFIDPRLPRAPQAGPFSPLLPQRRRHIMPDQAPTPPPRPPVSAADAALTATQEIPVAYNDKVVAFLRQPNIMSILRERCGGCGGALREKVNAVRVEGAPALSRYQNDVQLTCMLSLFEQEIMSYVPAGGCAGAAPGACASPAASPAAARTTRAPAPQRRDFEAKLRAFYRKLESKGYGQGPGKLKLHIRREHLLEDAFRRIMSCGKKELQKGKLCVLWDGEEGLDYGGPSREFFFLLSRELFNPYYGLFEYSANDTYTVHVSPMSAFVDNHHEWFRFSGRVLGLALVHGYLLEAWFTRALYRALLRLPPALEDVDALDAQFAASLRWLQSARCVSSLELTFAVSERLADGRVLERDLKPGGRDIAVTERNKKEYLERVVRWRVERGVAEQTEWLVRGFHEVVDPRLVAAFDARELELVIAGAPELDVADWRANTEYRGGYHDAHPVIVWFWQAIDRFTNEQRLRLVQFVTGTSSIPYEGFSALRGSTGPRRFCIERWGRVESLPRAHTCFNRLDLPPYPTPHLLHEKLLLAVEETNTFGIE</sequence>
<dbReference type="EMBL" id="JBEDNZ010000005">
    <property type="protein sequence ID" value="KAL0842403.1"/>
    <property type="molecule type" value="Genomic_DNA"/>
</dbReference>
<dbReference type="Proteomes" id="UP001549921">
    <property type="component" value="Unassembled WGS sequence"/>
</dbReference>
<evidence type="ECO:0000256" key="3">
    <source>
        <dbReference type="ARBA" id="ARBA00012485"/>
    </source>
</evidence>
<feature type="compositionally biased region" description="Basic and acidic residues" evidence="8">
    <location>
        <begin position="47"/>
        <end position="61"/>
    </location>
</feature>
<dbReference type="Pfam" id="PF00632">
    <property type="entry name" value="HECT"/>
    <property type="match status" value="1"/>
</dbReference>
<name>A0ABD0TH33_LOXSC</name>
<accession>A0ABD0TH33</accession>
<feature type="region of interest" description="Disordered" evidence="8">
    <location>
        <begin position="889"/>
        <end position="921"/>
    </location>
</feature>
<feature type="compositionally biased region" description="Polar residues" evidence="8">
    <location>
        <begin position="657"/>
        <end position="668"/>
    </location>
</feature>
<dbReference type="SMART" id="SM00456">
    <property type="entry name" value="WW"/>
    <property type="match status" value="2"/>
</dbReference>
<dbReference type="Pfam" id="PF00397">
    <property type="entry name" value="WW"/>
    <property type="match status" value="1"/>
</dbReference>
<comment type="pathway">
    <text evidence="2">Protein modification; protein ubiquitination.</text>
</comment>
<comment type="catalytic activity">
    <reaction evidence="1">
        <text>S-ubiquitinyl-[E2 ubiquitin-conjugating enzyme]-L-cysteine + [acceptor protein]-L-lysine = [E2 ubiquitin-conjugating enzyme]-L-cysteine + N(6)-ubiquitinyl-[acceptor protein]-L-lysine.</text>
        <dbReference type="EC" id="2.3.2.26"/>
    </reaction>
</comment>
<dbReference type="SUPFAM" id="SSF56204">
    <property type="entry name" value="Hect, E3 ligase catalytic domain"/>
    <property type="match status" value="1"/>
</dbReference>
<dbReference type="InterPro" id="IPR035983">
    <property type="entry name" value="Hect_E3_ubiquitin_ligase"/>
</dbReference>
<comment type="caution">
    <text evidence="11">The sequence shown here is derived from an EMBL/GenBank/DDBJ whole genome shotgun (WGS) entry which is preliminary data.</text>
</comment>
<evidence type="ECO:0000256" key="7">
    <source>
        <dbReference type="PROSITE-ProRule" id="PRU00104"/>
    </source>
</evidence>
<gene>
    <name evidence="11" type="ORF">ABMA28_014515</name>
</gene>
<dbReference type="FunFam" id="3.90.1750.10:FF:000079">
    <property type="entry name" value="E3 ubiquitin-protein ligase"/>
    <property type="match status" value="1"/>
</dbReference>
<organism evidence="11 12">
    <name type="scientific">Loxostege sticticalis</name>
    <name type="common">Beet webworm moth</name>
    <dbReference type="NCBI Taxonomy" id="481309"/>
    <lineage>
        <taxon>Eukaryota</taxon>
        <taxon>Metazoa</taxon>
        <taxon>Ecdysozoa</taxon>
        <taxon>Arthropoda</taxon>
        <taxon>Hexapoda</taxon>
        <taxon>Insecta</taxon>
        <taxon>Pterygota</taxon>
        <taxon>Neoptera</taxon>
        <taxon>Endopterygota</taxon>
        <taxon>Lepidoptera</taxon>
        <taxon>Glossata</taxon>
        <taxon>Ditrysia</taxon>
        <taxon>Pyraloidea</taxon>
        <taxon>Crambidae</taxon>
        <taxon>Pyraustinae</taxon>
        <taxon>Loxostege</taxon>
    </lineage>
</organism>
<dbReference type="SMART" id="SM00119">
    <property type="entry name" value="HECTc"/>
    <property type="match status" value="1"/>
</dbReference>
<feature type="region of interest" description="Disordered" evidence="8">
    <location>
        <begin position="689"/>
        <end position="712"/>
    </location>
</feature>
<dbReference type="Gene3D" id="3.90.1750.10">
    <property type="entry name" value="Hect, E3 ligase catalytic domains"/>
    <property type="match status" value="1"/>
</dbReference>
<feature type="domain" description="WW" evidence="9">
    <location>
        <begin position="985"/>
        <end position="1018"/>
    </location>
</feature>
<feature type="compositionally biased region" description="Polar residues" evidence="8">
    <location>
        <begin position="245"/>
        <end position="261"/>
    </location>
</feature>
<evidence type="ECO:0000256" key="8">
    <source>
        <dbReference type="SAM" id="MobiDB-lite"/>
    </source>
</evidence>
<dbReference type="InterPro" id="IPR050409">
    <property type="entry name" value="E3_ubiq-protein_ligase"/>
</dbReference>
<evidence type="ECO:0000256" key="5">
    <source>
        <dbReference type="ARBA" id="ARBA00022737"/>
    </source>
</evidence>
<dbReference type="InterPro" id="IPR001202">
    <property type="entry name" value="WW_dom"/>
</dbReference>